<evidence type="ECO:0000313" key="2">
    <source>
        <dbReference type="EMBL" id="KAL2741049.1"/>
    </source>
</evidence>
<gene>
    <name evidence="2" type="ORF">V1478_001190</name>
</gene>
<accession>A0ABD2C7S1</accession>
<evidence type="ECO:0000256" key="1">
    <source>
        <dbReference type="SAM" id="MobiDB-lite"/>
    </source>
</evidence>
<dbReference type="EMBL" id="JAUDFV010000020">
    <property type="protein sequence ID" value="KAL2741049.1"/>
    <property type="molecule type" value="Genomic_DNA"/>
</dbReference>
<dbReference type="Proteomes" id="UP001607302">
    <property type="component" value="Unassembled WGS sequence"/>
</dbReference>
<reference evidence="2 3" key="1">
    <citation type="journal article" date="2024" name="Ann. Entomol. Soc. Am.">
        <title>Genomic analyses of the southern and eastern yellowjacket wasps (Hymenoptera: Vespidae) reveal evolutionary signatures of social life.</title>
        <authorList>
            <person name="Catto M.A."/>
            <person name="Caine P.B."/>
            <person name="Orr S.E."/>
            <person name="Hunt B.G."/>
            <person name="Goodisman M.A.D."/>
        </authorList>
    </citation>
    <scope>NUCLEOTIDE SEQUENCE [LARGE SCALE GENOMIC DNA]</scope>
    <source>
        <strain evidence="2">233</strain>
        <tissue evidence="2">Head and thorax</tissue>
    </source>
</reference>
<proteinExistence type="predicted"/>
<protein>
    <submittedName>
        <fullName evidence="2">Uncharacterized protein</fullName>
    </submittedName>
</protein>
<name>A0ABD2C7S1_VESSQ</name>
<feature type="compositionally biased region" description="Basic residues" evidence="1">
    <location>
        <begin position="1"/>
        <end position="10"/>
    </location>
</feature>
<dbReference type="AlphaFoldDB" id="A0ABD2C7S1"/>
<sequence length="197" mass="22078">MPVVRAHARVSLKSTSQAGRHAKNFQPSRDQSTSTTLYYPIITFQRYLAVPLFAIYNESQSRVSKKCPTQRRFRLSVPFPRIYCLLAITENRKFWESLSRYKASPDGITLSSGAAITRSRGDERVLLKHTDGETIGLQTYRFGAEYPTATPAPGARVNRFLVNRGSESISNPIEVLEKAAHASNKRGSIELEFLIVG</sequence>
<feature type="non-terminal residue" evidence="2">
    <location>
        <position position="197"/>
    </location>
</feature>
<organism evidence="2 3">
    <name type="scientific">Vespula squamosa</name>
    <name type="common">Southern yellow jacket</name>
    <name type="synonym">Wasp</name>
    <dbReference type="NCBI Taxonomy" id="30214"/>
    <lineage>
        <taxon>Eukaryota</taxon>
        <taxon>Metazoa</taxon>
        <taxon>Ecdysozoa</taxon>
        <taxon>Arthropoda</taxon>
        <taxon>Hexapoda</taxon>
        <taxon>Insecta</taxon>
        <taxon>Pterygota</taxon>
        <taxon>Neoptera</taxon>
        <taxon>Endopterygota</taxon>
        <taxon>Hymenoptera</taxon>
        <taxon>Apocrita</taxon>
        <taxon>Aculeata</taxon>
        <taxon>Vespoidea</taxon>
        <taxon>Vespidae</taxon>
        <taxon>Vespinae</taxon>
        <taxon>Vespula</taxon>
    </lineage>
</organism>
<comment type="caution">
    <text evidence="2">The sequence shown here is derived from an EMBL/GenBank/DDBJ whole genome shotgun (WGS) entry which is preliminary data.</text>
</comment>
<feature type="region of interest" description="Disordered" evidence="1">
    <location>
        <begin position="1"/>
        <end position="32"/>
    </location>
</feature>
<evidence type="ECO:0000313" key="3">
    <source>
        <dbReference type="Proteomes" id="UP001607302"/>
    </source>
</evidence>
<keyword evidence="3" id="KW-1185">Reference proteome</keyword>